<dbReference type="Gene3D" id="1.25.40.10">
    <property type="entry name" value="Tetratricopeptide repeat domain"/>
    <property type="match status" value="2"/>
</dbReference>
<dbReference type="PROSITE" id="PS50005">
    <property type="entry name" value="TPR"/>
    <property type="match status" value="1"/>
</dbReference>
<dbReference type="CDD" id="cd09917">
    <property type="entry name" value="F-box_SF"/>
    <property type="match status" value="1"/>
</dbReference>
<dbReference type="OrthoDB" id="2218971at2759"/>
<dbReference type="InterPro" id="IPR011990">
    <property type="entry name" value="TPR-like_helical_dom_sf"/>
</dbReference>
<evidence type="ECO:0000259" key="5">
    <source>
        <dbReference type="PROSITE" id="PS50181"/>
    </source>
</evidence>
<dbReference type="SMART" id="SM00028">
    <property type="entry name" value="TPR"/>
    <property type="match status" value="2"/>
</dbReference>
<dbReference type="InterPro" id="IPR019734">
    <property type="entry name" value="TPR_rpt"/>
</dbReference>
<sequence length="793" mass="88497">MEVVKQLGIAFGADWDPFGGGNRKTTTTWQPPSSGKALTPSEHKQVVARATTKISELQTQLIDLLDVRSRSFGELKEFDKALEDASVMITTSPFTSKGYIRAGKVHILQDRYDEAICTYQKGLSMIPKTDHPGHKRLKAVMENAENTLDKRAAEHAKRGDFEGGLSIARELVYAAPNSIKGYLRAGEIYCMQGKSNLAVEIYEQAMEALSSSIITSISTKATTEDPWYNLLANVRAKALAQAEAQIDFLGILPFEILAYILPLLSTAELVECGSVCHLWRERVIECTEAWHDVTLKCADDIILVAPVTGHIQKLWLNLLEDWELQEFLDKMVIHGNIRHLDSFAIESGVELDLNFCMDVILQSQSGHSLTELYISIDTLETVPLLGHLLLECPNLTHLTYEAPDFDRIVNTKPLPKECGITHLRLNTFLDALIQRTELEPILQACPELRCLIVDRCAPSALSAINQVCPNVYYFHYGSHDEDIFDIGQLTPWDWPHIPKTTSKAIAGSRHISISAEDSKINRRDVISLLNKNSATVEDLHLNIRLDENRFIYTPVWEPLNVYGGEQLRKFECTLGCRTSVLASIFYRSPALETIVIQDMHYVTDAIFSSLIDLPYLKCLRLFDCTGLSEDGLTTFFDKMATTTGSHQGKRISNMTSSSSIKSISNNKTVVLEELEFADMPGMTDHSLNALLDIKSLHTLSVTRCNSVSGIGLNEFMDKLREKQGDNQVEELNFMQMDAVTDLTLCTLGAIEGLKRVKLSLLNGVTDRGLVSLACDFEKYEHINGTSTIALSRS</sequence>
<dbReference type="Gene3D" id="3.80.10.10">
    <property type="entry name" value="Ribonuclease Inhibitor"/>
    <property type="match status" value="1"/>
</dbReference>
<accession>A0A8H7VL51</accession>
<comment type="caution">
    <text evidence="6">The sequence shown here is derived from an EMBL/GenBank/DDBJ whole genome shotgun (WGS) entry which is preliminary data.</text>
</comment>
<gene>
    <name evidence="6" type="ORF">INT45_001093</name>
</gene>
<evidence type="ECO:0000313" key="6">
    <source>
        <dbReference type="EMBL" id="KAG2226746.1"/>
    </source>
</evidence>
<feature type="domain" description="F-box" evidence="5">
    <location>
        <begin position="246"/>
        <end position="293"/>
    </location>
</feature>
<evidence type="ECO:0000256" key="1">
    <source>
        <dbReference type="ARBA" id="ARBA00022737"/>
    </source>
</evidence>
<dbReference type="SUPFAM" id="SSF48452">
    <property type="entry name" value="TPR-like"/>
    <property type="match status" value="1"/>
</dbReference>
<dbReference type="InterPro" id="IPR036047">
    <property type="entry name" value="F-box-like_dom_sf"/>
</dbReference>
<proteinExistence type="predicted"/>
<dbReference type="EMBL" id="JAEPRB010000014">
    <property type="protein sequence ID" value="KAG2226746.1"/>
    <property type="molecule type" value="Genomic_DNA"/>
</dbReference>
<keyword evidence="7" id="KW-1185">Reference proteome</keyword>
<evidence type="ECO:0000313" key="7">
    <source>
        <dbReference type="Proteomes" id="UP000646827"/>
    </source>
</evidence>
<name>A0A8H7VL51_9FUNG</name>
<dbReference type="Pfam" id="PF12937">
    <property type="entry name" value="F-box-like"/>
    <property type="match status" value="1"/>
</dbReference>
<dbReference type="PANTHER" id="PTHR22904:SF523">
    <property type="entry name" value="STRESS-INDUCED-PHOSPHOPROTEIN 1"/>
    <property type="match status" value="1"/>
</dbReference>
<dbReference type="Proteomes" id="UP000646827">
    <property type="component" value="Unassembled WGS sequence"/>
</dbReference>
<protein>
    <recommendedName>
        <fullName evidence="5">F-box domain-containing protein</fullName>
    </recommendedName>
</protein>
<feature type="compositionally biased region" description="Polar residues" evidence="4">
    <location>
        <begin position="23"/>
        <end position="33"/>
    </location>
</feature>
<dbReference type="PROSITE" id="PS50181">
    <property type="entry name" value="FBOX"/>
    <property type="match status" value="1"/>
</dbReference>
<evidence type="ECO:0000256" key="2">
    <source>
        <dbReference type="ARBA" id="ARBA00022803"/>
    </source>
</evidence>
<reference evidence="6 7" key="1">
    <citation type="submission" date="2020-12" db="EMBL/GenBank/DDBJ databases">
        <title>Metabolic potential, ecology and presence of endohyphal bacteria is reflected in genomic diversity of Mucoromycotina.</title>
        <authorList>
            <person name="Muszewska A."/>
            <person name="Okrasinska A."/>
            <person name="Steczkiewicz K."/>
            <person name="Drgas O."/>
            <person name="Orlowska M."/>
            <person name="Perlinska-Lenart U."/>
            <person name="Aleksandrzak-Piekarczyk T."/>
            <person name="Szatraj K."/>
            <person name="Zielenkiewicz U."/>
            <person name="Pilsyk S."/>
            <person name="Malc E."/>
            <person name="Mieczkowski P."/>
            <person name="Kruszewska J.S."/>
            <person name="Biernat P."/>
            <person name="Pawlowska J."/>
        </authorList>
    </citation>
    <scope>NUCLEOTIDE SEQUENCE [LARGE SCALE GENOMIC DNA]</scope>
    <source>
        <strain evidence="6 7">CBS 142.35</strain>
    </source>
</reference>
<organism evidence="6 7">
    <name type="scientific">Circinella minor</name>
    <dbReference type="NCBI Taxonomy" id="1195481"/>
    <lineage>
        <taxon>Eukaryota</taxon>
        <taxon>Fungi</taxon>
        <taxon>Fungi incertae sedis</taxon>
        <taxon>Mucoromycota</taxon>
        <taxon>Mucoromycotina</taxon>
        <taxon>Mucoromycetes</taxon>
        <taxon>Mucorales</taxon>
        <taxon>Lichtheimiaceae</taxon>
        <taxon>Circinella</taxon>
    </lineage>
</organism>
<keyword evidence="1" id="KW-0677">Repeat</keyword>
<dbReference type="SUPFAM" id="SSF52047">
    <property type="entry name" value="RNI-like"/>
    <property type="match status" value="1"/>
</dbReference>
<dbReference type="PANTHER" id="PTHR22904">
    <property type="entry name" value="TPR REPEAT CONTAINING PROTEIN"/>
    <property type="match status" value="1"/>
</dbReference>
<dbReference type="InterPro" id="IPR001810">
    <property type="entry name" value="F-box_dom"/>
</dbReference>
<evidence type="ECO:0000256" key="4">
    <source>
        <dbReference type="SAM" id="MobiDB-lite"/>
    </source>
</evidence>
<feature type="region of interest" description="Disordered" evidence="4">
    <location>
        <begin position="20"/>
        <end position="39"/>
    </location>
</feature>
<feature type="repeat" description="TPR" evidence="3">
    <location>
        <begin position="96"/>
        <end position="129"/>
    </location>
</feature>
<dbReference type="GO" id="GO:0051879">
    <property type="term" value="F:Hsp90 protein binding"/>
    <property type="evidence" value="ECO:0007669"/>
    <property type="project" value="TreeGrafter"/>
</dbReference>
<evidence type="ECO:0000256" key="3">
    <source>
        <dbReference type="PROSITE-ProRule" id="PRU00339"/>
    </source>
</evidence>
<keyword evidence="2 3" id="KW-0802">TPR repeat</keyword>
<dbReference type="SUPFAM" id="SSF81383">
    <property type="entry name" value="F-box domain"/>
    <property type="match status" value="1"/>
</dbReference>
<dbReference type="Gene3D" id="1.20.1280.50">
    <property type="match status" value="1"/>
</dbReference>
<dbReference type="AlphaFoldDB" id="A0A8H7VL51"/>
<dbReference type="InterPro" id="IPR032675">
    <property type="entry name" value="LRR_dom_sf"/>
</dbReference>